<dbReference type="CDD" id="cd18186">
    <property type="entry name" value="BTB_POZ_ZBTB_KLHL-like"/>
    <property type="match status" value="1"/>
</dbReference>
<dbReference type="Gene3D" id="3.30.710.10">
    <property type="entry name" value="Potassium Channel Kv1.1, Chain A"/>
    <property type="match status" value="1"/>
</dbReference>
<dbReference type="OrthoDB" id="4845755at2759"/>
<dbReference type="InterPro" id="IPR011333">
    <property type="entry name" value="SKP1/BTB/POZ_sf"/>
</dbReference>
<accession>A0A9P9KX58</accession>
<dbReference type="PROSITE" id="PS50097">
    <property type="entry name" value="BTB"/>
    <property type="match status" value="1"/>
</dbReference>
<keyword evidence="4" id="KW-1185">Reference proteome</keyword>
<reference evidence="3" key="1">
    <citation type="journal article" date="2021" name="Nat. Commun.">
        <title>Genetic determinants of endophytism in the Arabidopsis root mycobiome.</title>
        <authorList>
            <person name="Mesny F."/>
            <person name="Miyauchi S."/>
            <person name="Thiergart T."/>
            <person name="Pickel B."/>
            <person name="Atanasova L."/>
            <person name="Karlsson M."/>
            <person name="Huettel B."/>
            <person name="Barry K.W."/>
            <person name="Haridas S."/>
            <person name="Chen C."/>
            <person name="Bauer D."/>
            <person name="Andreopoulos W."/>
            <person name="Pangilinan J."/>
            <person name="LaButti K."/>
            <person name="Riley R."/>
            <person name="Lipzen A."/>
            <person name="Clum A."/>
            <person name="Drula E."/>
            <person name="Henrissat B."/>
            <person name="Kohler A."/>
            <person name="Grigoriev I.V."/>
            <person name="Martin F.M."/>
            <person name="Hacquard S."/>
        </authorList>
    </citation>
    <scope>NUCLEOTIDE SEQUENCE</scope>
    <source>
        <strain evidence="3">MPI-CAGE-AT-0023</strain>
    </source>
</reference>
<comment type="caution">
    <text evidence="3">The sequence shown here is derived from an EMBL/GenBank/DDBJ whole genome shotgun (WGS) entry which is preliminary data.</text>
</comment>
<feature type="compositionally biased region" description="Basic residues" evidence="1">
    <location>
        <begin position="426"/>
        <end position="435"/>
    </location>
</feature>
<feature type="region of interest" description="Disordered" evidence="1">
    <location>
        <begin position="490"/>
        <end position="526"/>
    </location>
</feature>
<evidence type="ECO:0000256" key="1">
    <source>
        <dbReference type="SAM" id="MobiDB-lite"/>
    </source>
</evidence>
<sequence length="553" mass="61598">MEHTSIDGRRRNKTSVPVLYPSRKSETDATPSLRPASPPKSNPWAPAKKPPIISATGIFPPLPKPQAPWSPVKTPTADISRASSLSPGKKRSGDDTASGALAPGSTSPSSITSSSSRHIFEAAAPRATSNLWNCPFGADVVVRSGNLSFRVHRNIVVPQSGWFRDNLPPPNTDGTPVTVTISFAPETLAHCLRFIYTDKVEICEIDSQKPWNAAHIPRCILAYTTAVYLRMARMASHLLRVIESTSSELGALIRRDHVSQKLDCSQWVQFSWHYQGALDIIIRGQPQKLMVPMRLAMASILDAVLFWVVRHPLFASDLKASWQRMLQNSMHDIAEYKQLCRSAHLFNSPLPDELALLELFEETKAEWEPPEPSKSVGTQTDNPPDQELKEGQTTDFPFTHRQSFRSSLSITDYTRDRTTSAERKRSIPYKRHMPLKSHALPPKLPTLIEIAGWSWEEKEGVQKRFGLSFYQLLSEVKKIDNARKRAALQRAEKSEKKVGDDSRSPVDSDSDTPCASSDSECEDRESSAELSIAKALKASCLDQPFGRRMALTP</sequence>
<feature type="domain" description="BTB" evidence="2">
    <location>
        <begin position="138"/>
        <end position="204"/>
    </location>
</feature>
<feature type="region of interest" description="Disordered" evidence="1">
    <location>
        <begin position="409"/>
        <end position="438"/>
    </location>
</feature>
<dbReference type="Proteomes" id="UP000720189">
    <property type="component" value="Unassembled WGS sequence"/>
</dbReference>
<protein>
    <recommendedName>
        <fullName evidence="2">BTB domain-containing protein</fullName>
    </recommendedName>
</protein>
<feature type="compositionally biased region" description="Basic and acidic residues" evidence="1">
    <location>
        <begin position="413"/>
        <end position="425"/>
    </location>
</feature>
<feature type="region of interest" description="Disordered" evidence="1">
    <location>
        <begin position="365"/>
        <end position="396"/>
    </location>
</feature>
<feature type="compositionally biased region" description="Basic and acidic residues" evidence="1">
    <location>
        <begin position="490"/>
        <end position="506"/>
    </location>
</feature>
<evidence type="ECO:0000259" key="2">
    <source>
        <dbReference type="PROSITE" id="PS50097"/>
    </source>
</evidence>
<evidence type="ECO:0000313" key="4">
    <source>
        <dbReference type="Proteomes" id="UP000720189"/>
    </source>
</evidence>
<dbReference type="SUPFAM" id="SSF54695">
    <property type="entry name" value="POZ domain"/>
    <property type="match status" value="1"/>
</dbReference>
<evidence type="ECO:0000313" key="3">
    <source>
        <dbReference type="EMBL" id="KAH7270181.1"/>
    </source>
</evidence>
<feature type="compositionally biased region" description="Low complexity" evidence="1">
    <location>
        <begin position="105"/>
        <end position="115"/>
    </location>
</feature>
<dbReference type="EMBL" id="JAGMUX010000001">
    <property type="protein sequence ID" value="KAH7270181.1"/>
    <property type="molecule type" value="Genomic_DNA"/>
</dbReference>
<feature type="region of interest" description="Disordered" evidence="1">
    <location>
        <begin position="1"/>
        <end position="115"/>
    </location>
</feature>
<dbReference type="AlphaFoldDB" id="A0A9P9KX58"/>
<dbReference type="InterPro" id="IPR000210">
    <property type="entry name" value="BTB/POZ_dom"/>
</dbReference>
<proteinExistence type="predicted"/>
<gene>
    <name evidence="3" type="ORF">BKA55DRAFT_732328</name>
</gene>
<organism evidence="3 4">
    <name type="scientific">Fusarium redolens</name>
    <dbReference type="NCBI Taxonomy" id="48865"/>
    <lineage>
        <taxon>Eukaryota</taxon>
        <taxon>Fungi</taxon>
        <taxon>Dikarya</taxon>
        <taxon>Ascomycota</taxon>
        <taxon>Pezizomycotina</taxon>
        <taxon>Sordariomycetes</taxon>
        <taxon>Hypocreomycetidae</taxon>
        <taxon>Hypocreales</taxon>
        <taxon>Nectriaceae</taxon>
        <taxon>Fusarium</taxon>
        <taxon>Fusarium redolens species complex</taxon>
    </lineage>
</organism>
<name>A0A9P9KX58_FUSRE</name>
<dbReference type="Pfam" id="PF00651">
    <property type="entry name" value="BTB"/>
    <property type="match status" value="1"/>
</dbReference>
<dbReference type="RefSeq" id="XP_046056949.1">
    <property type="nucleotide sequence ID" value="XM_046201218.1"/>
</dbReference>
<dbReference type="GeneID" id="70231172"/>